<organism evidence="1 2">
    <name type="scientific">Tectimicrobiota bacterium</name>
    <dbReference type="NCBI Taxonomy" id="2528274"/>
    <lineage>
        <taxon>Bacteria</taxon>
        <taxon>Pseudomonadati</taxon>
        <taxon>Nitrospinota/Tectimicrobiota group</taxon>
        <taxon>Candidatus Tectimicrobiota</taxon>
    </lineage>
</organism>
<sequence length="385" mass="43142">MPEEPEPTSTTGANGGDAKACLEKLFREAKSKGGLQYIFTLVRVEGLTGTADPLLALRRVLAGFASSDHHHATPDDYRSIGNCEDALSLVVNLIRCCLRQAYEVSPFLHLYQGRFPNVVKPSRVAMAEHASRVASEAGWHDLADLITASYDAELLGVASPCAPNPNDDRLQTSFRNCLTFLRSMIEIYFAERLSYKNSPQFYKMPRFEVLELLVEDEWGLSGFQVHISNGASARFVRSPNGTDCMNIELHPHVGFFVGMIDELRDEWRVGDKRLYEIGLPGRYNNLGEWKPIIYPGNTDALQKEACSLSNDDDVQGALFYMMCTGHRVIEFVVRTTIELPMEAVTIGSKLHLWKCPPVEESSRLGQNFRLYDGWVELDSVDPESI</sequence>
<dbReference type="Proteomes" id="UP000741360">
    <property type="component" value="Unassembled WGS sequence"/>
</dbReference>
<feature type="non-terminal residue" evidence="1">
    <location>
        <position position="385"/>
    </location>
</feature>
<evidence type="ECO:0000313" key="2">
    <source>
        <dbReference type="Proteomes" id="UP000741360"/>
    </source>
</evidence>
<reference evidence="1" key="1">
    <citation type="submission" date="2020-07" db="EMBL/GenBank/DDBJ databases">
        <title>Huge and variable diversity of episymbiotic CPR bacteria and DPANN archaea in groundwater ecosystems.</title>
        <authorList>
            <person name="He C.Y."/>
            <person name="Keren R."/>
            <person name="Whittaker M."/>
            <person name="Farag I.F."/>
            <person name="Doudna J."/>
            <person name="Cate J.H.D."/>
            <person name="Banfield J.F."/>
        </authorList>
    </citation>
    <scope>NUCLEOTIDE SEQUENCE</scope>
    <source>
        <strain evidence="1">NC_groundwater_717_Ag_S-0.2um_59_8</strain>
    </source>
</reference>
<name>A0A932LYN9_UNCTE</name>
<accession>A0A932LYN9</accession>
<dbReference type="AlphaFoldDB" id="A0A932LYN9"/>
<proteinExistence type="predicted"/>
<evidence type="ECO:0000313" key="1">
    <source>
        <dbReference type="EMBL" id="MBI3013733.1"/>
    </source>
</evidence>
<gene>
    <name evidence="1" type="ORF">HYY65_01410</name>
</gene>
<protein>
    <submittedName>
        <fullName evidence="1">Uncharacterized protein</fullName>
    </submittedName>
</protein>
<dbReference type="EMBL" id="JACPSX010000026">
    <property type="protein sequence ID" value="MBI3013733.1"/>
    <property type="molecule type" value="Genomic_DNA"/>
</dbReference>
<comment type="caution">
    <text evidence="1">The sequence shown here is derived from an EMBL/GenBank/DDBJ whole genome shotgun (WGS) entry which is preliminary data.</text>
</comment>